<dbReference type="Pfam" id="PF00787">
    <property type="entry name" value="PX"/>
    <property type="match status" value="1"/>
</dbReference>
<dbReference type="InterPro" id="IPR001683">
    <property type="entry name" value="PX_dom"/>
</dbReference>
<evidence type="ECO:0000313" key="3">
    <source>
        <dbReference type="EMBL" id="CCM13883.1"/>
    </source>
</evidence>
<dbReference type="EMBL" id="CALQ01000391">
    <property type="protein sequence ID" value="CCM13883.1"/>
    <property type="molecule type" value="Genomic_DNA"/>
</dbReference>
<dbReference type="PROSITE" id="PS50195">
    <property type="entry name" value="PX"/>
    <property type="match status" value="1"/>
</dbReference>
<dbReference type="InterPro" id="IPR036871">
    <property type="entry name" value="PX_dom_sf"/>
</dbReference>
<proteinExistence type="predicted"/>
<protein>
    <recommendedName>
        <fullName evidence="2">PX domain-containing protein</fullName>
    </recommendedName>
</protein>
<feature type="region of interest" description="Disordered" evidence="1">
    <location>
        <begin position="1"/>
        <end position="98"/>
    </location>
</feature>
<dbReference type="SUPFAM" id="SSF64268">
    <property type="entry name" value="PX domain"/>
    <property type="match status" value="1"/>
</dbReference>
<feature type="domain" description="PX" evidence="2">
    <location>
        <begin position="104"/>
        <end position="255"/>
    </location>
</feature>
<dbReference type="Gene3D" id="3.30.1520.10">
    <property type="entry name" value="Phox-like domain"/>
    <property type="match status" value="1"/>
</dbReference>
<evidence type="ECO:0000259" key="2">
    <source>
        <dbReference type="PROSITE" id="PS50195"/>
    </source>
</evidence>
<reference evidence="3" key="1">
    <citation type="submission" date="2012-08" db="EMBL/GenBank/DDBJ databases">
        <title>Comparative genomics of metastatic and non-metastatic Leishmania guyanensis provides insights into polygenic factors involved in Leishmania RNA virus infection.</title>
        <authorList>
            <person name="Smith D."/>
            <person name="Hertz-Fowler C."/>
            <person name="Martin R."/>
            <person name="Dickens N."/>
            <person name="Fasel N."/>
            <person name="Falquet L."/>
            <person name="Beverley S."/>
            <person name="Zangger H."/>
            <person name="Calderon-Copete S."/>
            <person name="Mottram J."/>
            <person name="Xenarios I."/>
        </authorList>
    </citation>
    <scope>NUCLEOTIDE SEQUENCE</scope>
    <source>
        <strain evidence="3">MHOM/BR/75/M4147/SSU:IR2SAT-LUC</strain>
    </source>
</reference>
<organism evidence="3">
    <name type="scientific">Leishmania guyanensis</name>
    <dbReference type="NCBI Taxonomy" id="5670"/>
    <lineage>
        <taxon>Eukaryota</taxon>
        <taxon>Discoba</taxon>
        <taxon>Euglenozoa</taxon>
        <taxon>Kinetoplastea</taxon>
        <taxon>Metakinetoplastina</taxon>
        <taxon>Trypanosomatida</taxon>
        <taxon>Trypanosomatidae</taxon>
        <taxon>Leishmaniinae</taxon>
        <taxon>Leishmania</taxon>
        <taxon>Leishmania guyanensis species complex</taxon>
    </lineage>
</organism>
<feature type="compositionally biased region" description="Polar residues" evidence="1">
    <location>
        <begin position="61"/>
        <end position="83"/>
    </location>
</feature>
<accession>A0A1E1IRS0</accession>
<name>A0A1E1IRS0_LEIGU</name>
<sequence>MLSNHANPFEEEYQRTAAPAPQPPVIGTSKASVGDVMVPLARTKTPTPPAPPQPQSKAACTSVSHDTASSAFTSTTPHASLSAPSAAEGEPSVTSHTHTHGRVLLARFRIDAAFKGNEMVRPITYFPITTEILAENDASFTVPDVPTDAPHLSGIDVGVRRSDWSRGNSASVDRRYSEVVDLRELLTYQFPTLIMSPLPRKNSVSDIETYFSASDAFAAQRHNLQFFLNEIAYMPEVIFFSEWIAPFFLDPRDTFETGTLLRMRAALRDLRLATHPFRECSKRHRSFTEYTANKIAAKSSSLVRSVANFFFSPKNDDHSNGGRISDAHPNGSGSVPVPTSSSSFTYDWTYLPPSAKSDACAWVRVCEQLARRQQALKASARSFEKYLAALAHTRDAQLRVAQSFENYERTLRSSPALDALGSEYHLAVSMLDAVTQKEREYIERKYLNMCLRLSFEANLIDAVLDAVDVVLGQYQFLSSAQLMNTRDRTHEEALLYTQAVSRALLVDYRDRYRLLYEKRMRNLVREQVARPAIECAASVQQVTKGSELLCVVQDASFTEVNLTAGSPADTAV</sequence>
<evidence type="ECO:0000256" key="1">
    <source>
        <dbReference type="SAM" id="MobiDB-lite"/>
    </source>
</evidence>
<dbReference type="AlphaFoldDB" id="A0A1E1IRS0"/>
<gene>
    <name evidence="3" type="primary">LgM4147LRVhigh.14.00470.00210</name>
    <name evidence="3" type="ORF">BN36_1413930</name>
</gene>
<dbReference type="GO" id="GO:0035091">
    <property type="term" value="F:phosphatidylinositol binding"/>
    <property type="evidence" value="ECO:0007669"/>
    <property type="project" value="InterPro"/>
</dbReference>